<feature type="region of interest" description="Disordered" evidence="1">
    <location>
        <begin position="29"/>
        <end position="48"/>
    </location>
</feature>
<evidence type="ECO:0000313" key="3">
    <source>
        <dbReference type="Proteomes" id="UP001201985"/>
    </source>
</evidence>
<keyword evidence="3" id="KW-1185">Reference proteome</keyword>
<reference evidence="2 3" key="1">
    <citation type="submission" date="2022-03" db="EMBL/GenBank/DDBJ databases">
        <title>Complete genome analysis of Roseomonas KG 17.1 : a prolific producer of plant growth promoters.</title>
        <authorList>
            <person name="Saadouli I."/>
            <person name="Najjari A."/>
            <person name="Mosbah A."/>
            <person name="Ouzari H.I."/>
        </authorList>
    </citation>
    <scope>NUCLEOTIDE SEQUENCE [LARGE SCALE GENOMIC DNA]</scope>
    <source>
        <strain evidence="2 3">KG17-1</strain>
    </source>
</reference>
<name>A0ABS9WB79_9PROT</name>
<gene>
    <name evidence="2" type="ORF">MON41_21020</name>
</gene>
<protein>
    <submittedName>
        <fullName evidence="2">Uncharacterized protein</fullName>
    </submittedName>
</protein>
<dbReference type="RefSeq" id="WP_241793797.1">
    <property type="nucleotide sequence ID" value="NZ_JALBUU010000094.1"/>
</dbReference>
<dbReference type="Proteomes" id="UP001201985">
    <property type="component" value="Unassembled WGS sequence"/>
</dbReference>
<evidence type="ECO:0000256" key="1">
    <source>
        <dbReference type="SAM" id="MobiDB-lite"/>
    </source>
</evidence>
<dbReference type="EMBL" id="JALBUU010000094">
    <property type="protein sequence ID" value="MCI0756145.1"/>
    <property type="molecule type" value="Genomic_DNA"/>
</dbReference>
<evidence type="ECO:0000313" key="2">
    <source>
        <dbReference type="EMBL" id="MCI0756145.1"/>
    </source>
</evidence>
<feature type="compositionally biased region" description="Polar residues" evidence="1">
    <location>
        <begin position="29"/>
        <end position="41"/>
    </location>
</feature>
<comment type="caution">
    <text evidence="2">The sequence shown here is derived from an EMBL/GenBank/DDBJ whole genome shotgun (WGS) entry which is preliminary data.</text>
</comment>
<accession>A0ABS9WB79</accession>
<proteinExistence type="predicted"/>
<sequence length="76" mass="8709">MDRLHPFAIDVPQARLDAIHMGVKGFDWSSASDETPLTQGWLSDPEKHDQLFPTIPRQRDEQPEETARLTMHWGVA</sequence>
<organism evidence="2 3">
    <name type="scientific">Teichococcus vastitatis</name>
    <dbReference type="NCBI Taxonomy" id="2307076"/>
    <lineage>
        <taxon>Bacteria</taxon>
        <taxon>Pseudomonadati</taxon>
        <taxon>Pseudomonadota</taxon>
        <taxon>Alphaproteobacteria</taxon>
        <taxon>Acetobacterales</taxon>
        <taxon>Roseomonadaceae</taxon>
        <taxon>Roseomonas</taxon>
    </lineage>
</organism>